<feature type="transmembrane region" description="Helical" evidence="1">
    <location>
        <begin position="6"/>
        <end position="25"/>
    </location>
</feature>
<keyword evidence="1" id="KW-0472">Membrane</keyword>
<protein>
    <submittedName>
        <fullName evidence="2">Cytochrome C biogenesis protein</fullName>
    </submittedName>
</protein>
<gene>
    <name evidence="2" type="ORF">FW784_12470</name>
</gene>
<evidence type="ECO:0000256" key="1">
    <source>
        <dbReference type="SAM" id="Phobius"/>
    </source>
</evidence>
<name>A0A5D8YQT5_9GAMM</name>
<keyword evidence="1" id="KW-1133">Transmembrane helix</keyword>
<keyword evidence="3" id="KW-1185">Reference proteome</keyword>
<feature type="transmembrane region" description="Helical" evidence="1">
    <location>
        <begin position="32"/>
        <end position="56"/>
    </location>
</feature>
<proteinExistence type="predicted"/>
<feature type="non-terminal residue" evidence="2">
    <location>
        <position position="64"/>
    </location>
</feature>
<evidence type="ECO:0000313" key="2">
    <source>
        <dbReference type="EMBL" id="TZF85178.1"/>
    </source>
</evidence>
<dbReference type="AlphaFoldDB" id="A0A5D8YQT5"/>
<evidence type="ECO:0000313" key="3">
    <source>
        <dbReference type="Proteomes" id="UP000323164"/>
    </source>
</evidence>
<accession>A0A5D8YQT5</accession>
<dbReference type="EMBL" id="VTRV01000176">
    <property type="protein sequence ID" value="TZF85178.1"/>
    <property type="molecule type" value="Genomic_DNA"/>
</dbReference>
<organism evidence="2 3">
    <name type="scientific">Cognatilysobacter lacus</name>
    <dbReference type="NCBI Taxonomy" id="1643323"/>
    <lineage>
        <taxon>Bacteria</taxon>
        <taxon>Pseudomonadati</taxon>
        <taxon>Pseudomonadota</taxon>
        <taxon>Gammaproteobacteria</taxon>
        <taxon>Lysobacterales</taxon>
        <taxon>Lysobacteraceae</taxon>
        <taxon>Cognatilysobacter</taxon>
    </lineage>
</organism>
<comment type="caution">
    <text evidence="2">The sequence shown here is derived from an EMBL/GenBank/DDBJ whole genome shotgun (WGS) entry which is preliminary data.</text>
</comment>
<dbReference type="Proteomes" id="UP000323164">
    <property type="component" value="Unassembled WGS sequence"/>
</dbReference>
<keyword evidence="1" id="KW-0812">Transmembrane</keyword>
<reference evidence="2 3" key="1">
    <citation type="submission" date="2019-08" db="EMBL/GenBank/DDBJ databases">
        <title>Draft genome sequence of Lysobacter sp. UKS-15.</title>
        <authorList>
            <person name="Im W.-T."/>
        </authorList>
    </citation>
    <scope>NUCLEOTIDE SEQUENCE [LARGE SCALE GENOMIC DNA]</scope>
    <source>
        <strain evidence="2 3">UKS-15</strain>
    </source>
</reference>
<sequence>MTYPFIALALAFGVAILMLAFWPLIRRRPSVGGALAGAALVVVASLYLLVGTPAALDPANVRRP</sequence>